<name>A0A9D4TVR6_CHLVU</name>
<dbReference type="EMBL" id="SIDB01000002">
    <property type="protein sequence ID" value="KAI3435972.1"/>
    <property type="molecule type" value="Genomic_DNA"/>
</dbReference>
<evidence type="ECO:0000313" key="3">
    <source>
        <dbReference type="Proteomes" id="UP001055712"/>
    </source>
</evidence>
<reference evidence="2" key="2">
    <citation type="submission" date="2020-11" db="EMBL/GenBank/DDBJ databases">
        <authorList>
            <person name="Cecchin M."/>
            <person name="Marcolungo L."/>
            <person name="Rossato M."/>
            <person name="Girolomoni L."/>
            <person name="Cosentino E."/>
            <person name="Cuine S."/>
            <person name="Li-Beisson Y."/>
            <person name="Delledonne M."/>
            <person name="Ballottari M."/>
        </authorList>
    </citation>
    <scope>NUCLEOTIDE SEQUENCE</scope>
    <source>
        <strain evidence="2">211/11P</strain>
        <tissue evidence="2">Whole cell</tissue>
    </source>
</reference>
<reference evidence="2" key="1">
    <citation type="journal article" date="2019" name="Plant J.">
        <title>Chlorella vulgaris genome assembly and annotation reveals the molecular basis for metabolic acclimation to high light conditions.</title>
        <authorList>
            <person name="Cecchin M."/>
            <person name="Marcolungo L."/>
            <person name="Rossato M."/>
            <person name="Girolomoni L."/>
            <person name="Cosentino E."/>
            <person name="Cuine S."/>
            <person name="Li-Beisson Y."/>
            <person name="Delledonne M."/>
            <person name="Ballottari M."/>
        </authorList>
    </citation>
    <scope>NUCLEOTIDE SEQUENCE</scope>
    <source>
        <strain evidence="2">211/11P</strain>
    </source>
</reference>
<feature type="compositionally biased region" description="Low complexity" evidence="1">
    <location>
        <begin position="89"/>
        <end position="104"/>
    </location>
</feature>
<keyword evidence="3" id="KW-1185">Reference proteome</keyword>
<organism evidence="2 3">
    <name type="scientific">Chlorella vulgaris</name>
    <name type="common">Green alga</name>
    <dbReference type="NCBI Taxonomy" id="3077"/>
    <lineage>
        <taxon>Eukaryota</taxon>
        <taxon>Viridiplantae</taxon>
        <taxon>Chlorophyta</taxon>
        <taxon>core chlorophytes</taxon>
        <taxon>Trebouxiophyceae</taxon>
        <taxon>Chlorellales</taxon>
        <taxon>Chlorellaceae</taxon>
        <taxon>Chlorella clade</taxon>
        <taxon>Chlorella</taxon>
    </lineage>
</organism>
<evidence type="ECO:0000256" key="1">
    <source>
        <dbReference type="SAM" id="MobiDB-lite"/>
    </source>
</evidence>
<protein>
    <submittedName>
        <fullName evidence="2">Uncharacterized protein</fullName>
    </submittedName>
</protein>
<sequence>MSFIGSPTIKDAPGPSRHFLIMPFAKEIVPVVDVAGGRMEVQPSRGPAGAGNAFECAAAAQGKPGAARAAANAPQGQSAAKSGAKTLDSDGGSSSSNGSSAQSD</sequence>
<dbReference type="AlphaFoldDB" id="A0A9D4TVR6"/>
<dbReference type="Proteomes" id="UP001055712">
    <property type="component" value="Unassembled WGS sequence"/>
</dbReference>
<accession>A0A9D4TVR6</accession>
<comment type="caution">
    <text evidence="2">The sequence shown here is derived from an EMBL/GenBank/DDBJ whole genome shotgun (WGS) entry which is preliminary data.</text>
</comment>
<gene>
    <name evidence="2" type="ORF">D9Q98_002030</name>
</gene>
<feature type="region of interest" description="Disordered" evidence="1">
    <location>
        <begin position="67"/>
        <end position="104"/>
    </location>
</feature>
<evidence type="ECO:0000313" key="2">
    <source>
        <dbReference type="EMBL" id="KAI3435972.1"/>
    </source>
</evidence>
<feature type="compositionally biased region" description="Low complexity" evidence="1">
    <location>
        <begin position="67"/>
        <end position="80"/>
    </location>
</feature>
<proteinExistence type="predicted"/>